<organism evidence="1 2">
    <name type="scientific">Candidatus Electrothrix aarhusensis</name>
    <dbReference type="NCBI Taxonomy" id="1859131"/>
    <lineage>
        <taxon>Bacteria</taxon>
        <taxon>Pseudomonadati</taxon>
        <taxon>Thermodesulfobacteriota</taxon>
        <taxon>Desulfobulbia</taxon>
        <taxon>Desulfobulbales</taxon>
        <taxon>Desulfobulbaceae</taxon>
        <taxon>Candidatus Electrothrix</taxon>
    </lineage>
</organism>
<dbReference type="EMBL" id="MTKO01000091">
    <property type="protein sequence ID" value="RWX44668.1"/>
    <property type="molecule type" value="Genomic_DNA"/>
</dbReference>
<evidence type="ECO:0000313" key="2">
    <source>
        <dbReference type="Proteomes" id="UP000287853"/>
    </source>
</evidence>
<protein>
    <recommendedName>
        <fullName evidence="3">Replication restart DNA helicase PriA</fullName>
    </recommendedName>
</protein>
<dbReference type="AlphaFoldDB" id="A0A3S3QHL2"/>
<evidence type="ECO:0000313" key="1">
    <source>
        <dbReference type="EMBL" id="RWX44668.1"/>
    </source>
</evidence>
<name>A0A3S3QHL2_9BACT</name>
<reference evidence="1 2" key="1">
    <citation type="submission" date="2017-01" db="EMBL/GenBank/DDBJ databases">
        <title>The cable genome- insights into the physiology and evolution of filamentous bacteria capable of sulfide oxidation via long distance electron transfer.</title>
        <authorList>
            <person name="Schreiber L."/>
            <person name="Bjerg J.T."/>
            <person name="Boggild A."/>
            <person name="Van De Vossenberg J."/>
            <person name="Meysman F."/>
            <person name="Nielsen L.P."/>
            <person name="Schramm A."/>
            <person name="Kjeldsen K.U."/>
        </authorList>
    </citation>
    <scope>NUCLEOTIDE SEQUENCE [LARGE SCALE GENOMIC DNA]</scope>
    <source>
        <strain evidence="1">MCF</strain>
    </source>
</reference>
<sequence>MNIQVEQPCPQCGGLVTLSVEDRLLACPYCGVKNFLQSSGAFRYALPNRVTPVKQERIIYAPYLRFKGNIFTVSRSGISYKVLDTTQDACPQLGLPPSLGLRPQAMKLVRIHNETKGRFLPLAVNIQKVLEKAARIQSLSEKGGESLYHRAYIGETLSCIYLPLLPREDGLFDAVLGEPLAHVDASAVQASKSTPFQPNWQMKFLATLCPRCGWNLDGEGDCLVLTCSNCDTAWRIDKNGLSHTPCSIFPGPSDTALYLPFWRLSVNLPAVEIQSFADFIRRTNQPLVPRKEWEKQTMQFWIPAFKLRPKIFLRTAKQATVSQWRLTGEEQEKEMRIVPNMYPVTLPLSEAKQSLKLILAESATNKRTVYPYLPHVRPEFISSSLIFLPFKDRHHDWVQTPGGTVIAKSVLHFGRAL</sequence>
<keyword evidence="2" id="KW-1185">Reference proteome</keyword>
<comment type="caution">
    <text evidence="1">The sequence shown here is derived from an EMBL/GenBank/DDBJ whole genome shotgun (WGS) entry which is preliminary data.</text>
</comment>
<accession>A0A3S3QHL2</accession>
<dbReference type="Proteomes" id="UP000287853">
    <property type="component" value="Unassembled WGS sequence"/>
</dbReference>
<proteinExistence type="predicted"/>
<gene>
    <name evidence="1" type="ORF">H206_01633</name>
</gene>
<evidence type="ECO:0008006" key="3">
    <source>
        <dbReference type="Google" id="ProtNLM"/>
    </source>
</evidence>